<evidence type="ECO:0000256" key="3">
    <source>
        <dbReference type="ARBA" id="ARBA00023139"/>
    </source>
</evidence>
<dbReference type="PANTHER" id="PTHR37423">
    <property type="entry name" value="SOLUBLE LYTIC MUREIN TRANSGLYCOSYLASE-RELATED"/>
    <property type="match status" value="1"/>
</dbReference>
<dbReference type="Proteomes" id="UP000295537">
    <property type="component" value="Unassembled WGS sequence"/>
</dbReference>
<keyword evidence="5 6" id="KW-0449">Lipoprotein</keyword>
<comment type="subunit">
    <text evidence="6">Part of the Bam complex.</text>
</comment>
<dbReference type="AlphaFoldDB" id="A0A4R2NCM1"/>
<dbReference type="InterPro" id="IPR017689">
    <property type="entry name" value="BamD"/>
</dbReference>
<feature type="signal peptide" evidence="7">
    <location>
        <begin position="1"/>
        <end position="18"/>
    </location>
</feature>
<evidence type="ECO:0000256" key="1">
    <source>
        <dbReference type="ARBA" id="ARBA00022729"/>
    </source>
</evidence>
<dbReference type="PANTHER" id="PTHR37423:SF1">
    <property type="entry name" value="OUTER MEMBRANE PROTEIN ASSEMBLY FACTOR BAMD"/>
    <property type="match status" value="1"/>
</dbReference>
<evidence type="ECO:0000256" key="5">
    <source>
        <dbReference type="ARBA" id="ARBA00023288"/>
    </source>
</evidence>
<proteinExistence type="inferred from homology"/>
<comment type="caution">
    <text evidence="9">The sequence shown here is derived from an EMBL/GenBank/DDBJ whole genome shotgun (WGS) entry which is preliminary data.</text>
</comment>
<evidence type="ECO:0000259" key="8">
    <source>
        <dbReference type="Pfam" id="PF13525"/>
    </source>
</evidence>
<dbReference type="PROSITE" id="PS51257">
    <property type="entry name" value="PROKAR_LIPOPROTEIN"/>
    <property type="match status" value="1"/>
</dbReference>
<dbReference type="HAMAP" id="MF_00922">
    <property type="entry name" value="OM_assembly_BamD"/>
    <property type="match status" value="1"/>
</dbReference>
<dbReference type="OrthoDB" id="9779191at2"/>
<gene>
    <name evidence="6" type="primary">bamD</name>
    <name evidence="9" type="ORF">EV693_101126</name>
</gene>
<dbReference type="SUPFAM" id="SSF48452">
    <property type="entry name" value="TPR-like"/>
    <property type="match status" value="1"/>
</dbReference>
<keyword evidence="4 6" id="KW-0998">Cell outer membrane</keyword>
<dbReference type="GO" id="GO:0043165">
    <property type="term" value="P:Gram-negative-bacterium-type cell outer membrane assembly"/>
    <property type="evidence" value="ECO:0007669"/>
    <property type="project" value="UniProtKB-UniRule"/>
</dbReference>
<feature type="domain" description="Outer membrane lipoprotein BamD-like" evidence="8">
    <location>
        <begin position="32"/>
        <end position="233"/>
    </location>
</feature>
<dbReference type="GO" id="GO:1990063">
    <property type="term" value="C:Bam protein complex"/>
    <property type="evidence" value="ECO:0007669"/>
    <property type="project" value="TreeGrafter"/>
</dbReference>
<protein>
    <recommendedName>
        <fullName evidence="6">Outer membrane protein assembly factor BamD</fullName>
    </recommendedName>
</protein>
<dbReference type="Pfam" id="PF13525">
    <property type="entry name" value="YfiO"/>
    <property type="match status" value="1"/>
</dbReference>
<keyword evidence="1 6" id="KW-0732">Signal</keyword>
<dbReference type="Gene3D" id="1.25.40.10">
    <property type="entry name" value="Tetratricopeptide repeat domain"/>
    <property type="match status" value="1"/>
</dbReference>
<evidence type="ECO:0000256" key="7">
    <source>
        <dbReference type="SAM" id="SignalP"/>
    </source>
</evidence>
<name>A0A4R2NCM1_9PAST</name>
<feature type="chain" id="PRO_5021052131" description="Outer membrane protein assembly factor BamD" evidence="7">
    <location>
        <begin position="19"/>
        <end position="258"/>
    </location>
</feature>
<dbReference type="CDD" id="cd15830">
    <property type="entry name" value="BamD"/>
    <property type="match status" value="1"/>
</dbReference>
<comment type="subcellular location">
    <subcellularLocation>
        <location evidence="6">Cell outer membrane</location>
        <topology evidence="6">Lipid-anchor</topology>
    </subcellularLocation>
</comment>
<evidence type="ECO:0000256" key="2">
    <source>
        <dbReference type="ARBA" id="ARBA00023136"/>
    </source>
</evidence>
<dbReference type="NCBIfam" id="TIGR03302">
    <property type="entry name" value="OM_YfiO"/>
    <property type="match status" value="1"/>
</dbReference>
<evidence type="ECO:0000313" key="10">
    <source>
        <dbReference type="Proteomes" id="UP000295537"/>
    </source>
</evidence>
<comment type="function">
    <text evidence="6">Part of the outer membrane protein assembly complex, which is involved in assembly and insertion of beta-barrel proteins into the outer membrane.</text>
</comment>
<keyword evidence="3 6" id="KW-0564">Palmitate</keyword>
<reference evidence="9 10" key="1">
    <citation type="submission" date="2019-03" db="EMBL/GenBank/DDBJ databases">
        <title>Genomic Encyclopedia of Type Strains, Phase IV (KMG-IV): sequencing the most valuable type-strain genomes for metagenomic binning, comparative biology and taxonomic classification.</title>
        <authorList>
            <person name="Goeker M."/>
        </authorList>
    </citation>
    <scope>NUCLEOTIDE SEQUENCE [LARGE SCALE GENOMIC DNA]</scope>
    <source>
        <strain evidence="9 10">DSM 16380</strain>
    </source>
</reference>
<dbReference type="EMBL" id="SLXJ01000001">
    <property type="protein sequence ID" value="TCP18860.1"/>
    <property type="molecule type" value="Genomic_DNA"/>
</dbReference>
<dbReference type="InterPro" id="IPR039565">
    <property type="entry name" value="BamD-like"/>
</dbReference>
<sequence length="258" mass="29573">MNKLSSFISIIFASLVLASCSSSDKNEFEGIPEQELYNKGQAYLQDGNYNSAIRHLEALSTQSHSMLGEQIELSLIYANYKLGEYHKALIDAERFVRVYPNSASMDYVYYLAALSNARLSDNFVQDFFKVSNAQRAVDAVRNAYGSFQTLIQHFPQSQYRQEAEQWSAYLLNRLAEHELAIAKFYMKRDAYVAVSNRIQNMMQLYPNSKATYEALPLLQESFEKMGIHDSAQKITVLIEAGRAKQFKNIKKPEYGEKF</sequence>
<dbReference type="InterPro" id="IPR011990">
    <property type="entry name" value="TPR-like_helical_dom_sf"/>
</dbReference>
<keyword evidence="2 6" id="KW-0472">Membrane</keyword>
<evidence type="ECO:0000313" key="9">
    <source>
        <dbReference type="EMBL" id="TCP18860.1"/>
    </source>
</evidence>
<dbReference type="RefSeq" id="WP_132500466.1">
    <property type="nucleotide sequence ID" value="NZ_LVXA01000001.1"/>
</dbReference>
<evidence type="ECO:0000256" key="6">
    <source>
        <dbReference type="HAMAP-Rule" id="MF_00922"/>
    </source>
</evidence>
<accession>A0A4R2NCM1</accession>
<keyword evidence="10" id="KW-1185">Reference proteome</keyword>
<evidence type="ECO:0000256" key="4">
    <source>
        <dbReference type="ARBA" id="ARBA00023237"/>
    </source>
</evidence>
<dbReference type="GO" id="GO:0051205">
    <property type="term" value="P:protein insertion into membrane"/>
    <property type="evidence" value="ECO:0007669"/>
    <property type="project" value="UniProtKB-UniRule"/>
</dbReference>
<organism evidence="9 10">
    <name type="scientific">Nicoletella semolina</name>
    <dbReference type="NCBI Taxonomy" id="271160"/>
    <lineage>
        <taxon>Bacteria</taxon>
        <taxon>Pseudomonadati</taxon>
        <taxon>Pseudomonadota</taxon>
        <taxon>Gammaproteobacteria</taxon>
        <taxon>Pasteurellales</taxon>
        <taxon>Pasteurellaceae</taxon>
        <taxon>Nicoletella</taxon>
    </lineage>
</organism>
<comment type="similarity">
    <text evidence="6">Belongs to the BamD family.</text>
</comment>